<name>A0A1G9HG63_9BACL</name>
<proteinExistence type="predicted"/>
<evidence type="ECO:0000256" key="1">
    <source>
        <dbReference type="SAM" id="MobiDB-lite"/>
    </source>
</evidence>
<reference evidence="4" key="1">
    <citation type="submission" date="2016-10" db="EMBL/GenBank/DDBJ databases">
        <authorList>
            <person name="Varghese N."/>
            <person name="Submissions S."/>
        </authorList>
    </citation>
    <scope>NUCLEOTIDE SEQUENCE [LARGE SCALE GENOMIC DNA]</scope>
    <source>
        <strain evidence="4">CGMCC 1.8895</strain>
    </source>
</reference>
<gene>
    <name evidence="3" type="ORF">SAMN05216216_12314</name>
</gene>
<dbReference type="AlphaFoldDB" id="A0A1G9HG63"/>
<keyword evidence="4" id="KW-1185">Reference proteome</keyword>
<sequence>MDKRAKKATGIIAAIGGLFVLMAGIFMAVVSALAVTVALLPLRKQENREMIANEYSKAKENPAGYAQNVQHKVTDKAGQYQERAMNEYNKVRENPKGYAQNVQEKAKSEMKKVKENPGGYAKDTKSKVDNRIQSGKQHFQEATDENTGPPLGTDQ</sequence>
<accession>A0A1G9HG63</accession>
<dbReference type="Gene3D" id="1.20.120.20">
    <property type="entry name" value="Apolipoprotein"/>
    <property type="match status" value="1"/>
</dbReference>
<keyword evidence="2" id="KW-1133">Transmembrane helix</keyword>
<feature type="transmembrane region" description="Helical" evidence="2">
    <location>
        <begin position="12"/>
        <end position="40"/>
    </location>
</feature>
<dbReference type="Proteomes" id="UP000199008">
    <property type="component" value="Unassembled WGS sequence"/>
</dbReference>
<evidence type="ECO:0000313" key="3">
    <source>
        <dbReference type="EMBL" id="SDL11859.1"/>
    </source>
</evidence>
<organism evidence="3 4">
    <name type="scientific">Lacicoccus qingdaonensis</name>
    <dbReference type="NCBI Taxonomy" id="576118"/>
    <lineage>
        <taxon>Bacteria</taxon>
        <taxon>Bacillati</taxon>
        <taxon>Bacillota</taxon>
        <taxon>Bacilli</taxon>
        <taxon>Bacillales</taxon>
        <taxon>Salinicoccaceae</taxon>
        <taxon>Lacicoccus</taxon>
    </lineage>
</organism>
<keyword evidence="2" id="KW-0812">Transmembrane</keyword>
<feature type="compositionally biased region" description="Basic and acidic residues" evidence="1">
    <location>
        <begin position="104"/>
        <end position="115"/>
    </location>
</feature>
<dbReference type="STRING" id="576118.SAMN05216216_12314"/>
<evidence type="ECO:0000256" key="2">
    <source>
        <dbReference type="SAM" id="Phobius"/>
    </source>
</evidence>
<protein>
    <submittedName>
        <fullName evidence="3">Uncharacterized protein</fullName>
    </submittedName>
</protein>
<dbReference type="EMBL" id="FNFY01000023">
    <property type="protein sequence ID" value="SDL11859.1"/>
    <property type="molecule type" value="Genomic_DNA"/>
</dbReference>
<dbReference type="SUPFAM" id="SSF47162">
    <property type="entry name" value="Apolipoprotein"/>
    <property type="match status" value="1"/>
</dbReference>
<evidence type="ECO:0000313" key="4">
    <source>
        <dbReference type="Proteomes" id="UP000199008"/>
    </source>
</evidence>
<dbReference type="OrthoDB" id="2417822at2"/>
<dbReference type="RefSeq" id="WP_092987402.1">
    <property type="nucleotide sequence ID" value="NZ_FNFY01000023.1"/>
</dbReference>
<feature type="region of interest" description="Disordered" evidence="1">
    <location>
        <begin position="88"/>
        <end position="155"/>
    </location>
</feature>
<keyword evidence="2" id="KW-0472">Membrane</keyword>